<dbReference type="SUPFAM" id="SSF51182">
    <property type="entry name" value="RmlC-like cupins"/>
    <property type="match status" value="1"/>
</dbReference>
<dbReference type="Proteomes" id="UP000199648">
    <property type="component" value="Unassembled WGS sequence"/>
</dbReference>
<dbReference type="STRING" id="415747.SAMN03097708_01505"/>
<gene>
    <name evidence="2" type="ORF">SAMN03097708_01505</name>
</gene>
<dbReference type="Gene3D" id="2.60.120.10">
    <property type="entry name" value="Jelly Rolls"/>
    <property type="match status" value="1"/>
</dbReference>
<evidence type="ECO:0000259" key="1">
    <source>
        <dbReference type="Pfam" id="PF07883"/>
    </source>
</evidence>
<dbReference type="InterPro" id="IPR013096">
    <property type="entry name" value="Cupin_2"/>
</dbReference>
<name>A0A1G5Q8Q3_9GAMM</name>
<dbReference type="EMBL" id="FMWD01000004">
    <property type="protein sequence ID" value="SCZ57771.1"/>
    <property type="molecule type" value="Genomic_DNA"/>
</dbReference>
<evidence type="ECO:0000313" key="2">
    <source>
        <dbReference type="EMBL" id="SCZ57771.1"/>
    </source>
</evidence>
<organism evidence="2 3">
    <name type="scientific">Thiohalomonas denitrificans</name>
    <dbReference type="NCBI Taxonomy" id="415747"/>
    <lineage>
        <taxon>Bacteria</taxon>
        <taxon>Pseudomonadati</taxon>
        <taxon>Pseudomonadota</taxon>
        <taxon>Gammaproteobacteria</taxon>
        <taxon>Thiohalomonadales</taxon>
        <taxon>Thiohalomonadaceae</taxon>
        <taxon>Thiohalomonas</taxon>
    </lineage>
</organism>
<reference evidence="2 3" key="1">
    <citation type="submission" date="2016-10" db="EMBL/GenBank/DDBJ databases">
        <authorList>
            <person name="de Groot N.N."/>
        </authorList>
    </citation>
    <scope>NUCLEOTIDE SEQUENCE [LARGE SCALE GENOMIC DNA]</scope>
    <source>
        <strain evidence="2 3">HLD2</strain>
    </source>
</reference>
<dbReference type="InterPro" id="IPR014710">
    <property type="entry name" value="RmlC-like_jellyroll"/>
</dbReference>
<protein>
    <submittedName>
        <fullName evidence="2">Mannose-6-phosphate isomerase, cupin superfamily</fullName>
    </submittedName>
</protein>
<evidence type="ECO:0000313" key="3">
    <source>
        <dbReference type="Proteomes" id="UP000199648"/>
    </source>
</evidence>
<dbReference type="GO" id="GO:0016853">
    <property type="term" value="F:isomerase activity"/>
    <property type="evidence" value="ECO:0007669"/>
    <property type="project" value="UniProtKB-KW"/>
</dbReference>
<proteinExistence type="predicted"/>
<accession>A0A1G5Q8Q3</accession>
<dbReference type="RefSeq" id="WP_092994807.1">
    <property type="nucleotide sequence ID" value="NZ_FMWD01000004.1"/>
</dbReference>
<dbReference type="Pfam" id="PF07883">
    <property type="entry name" value="Cupin_2"/>
    <property type="match status" value="1"/>
</dbReference>
<keyword evidence="2" id="KW-0413">Isomerase</keyword>
<dbReference type="OrthoDB" id="6022610at2"/>
<sequence length="101" mass="10613">MRTYTIMPENGFHVLGKSDRSEAATMVLEAGETTGGADNRHSGSDQWLYVLQGSGEATVGDASVGLTPGMLLLIEAGETHQVSASPDGPLQTLNFYAPPAY</sequence>
<dbReference type="InterPro" id="IPR011051">
    <property type="entry name" value="RmlC_Cupin_sf"/>
</dbReference>
<feature type="domain" description="Cupin type-2" evidence="1">
    <location>
        <begin position="25"/>
        <end position="94"/>
    </location>
</feature>
<dbReference type="AlphaFoldDB" id="A0A1G5Q8Q3"/>
<keyword evidence="3" id="KW-1185">Reference proteome</keyword>